<feature type="domain" description="OmpR/PhoB-type" evidence="15">
    <location>
        <begin position="124"/>
        <end position="221"/>
    </location>
</feature>
<dbReference type="InterPro" id="IPR011006">
    <property type="entry name" value="CheY-like_superfamily"/>
</dbReference>
<dbReference type="SMART" id="SM00448">
    <property type="entry name" value="REC"/>
    <property type="match status" value="1"/>
</dbReference>
<gene>
    <name evidence="16" type="ORF">IAB90_01815</name>
</gene>
<dbReference type="GO" id="GO:0005829">
    <property type="term" value="C:cytosol"/>
    <property type="evidence" value="ECO:0007669"/>
    <property type="project" value="TreeGrafter"/>
</dbReference>
<evidence type="ECO:0000256" key="9">
    <source>
        <dbReference type="ARBA" id="ARBA00024867"/>
    </source>
</evidence>
<feature type="DNA-binding region" description="OmpR/PhoB-type" evidence="13">
    <location>
        <begin position="124"/>
        <end position="221"/>
    </location>
</feature>
<keyword evidence="6 13" id="KW-0238">DNA-binding</keyword>
<evidence type="ECO:0000256" key="6">
    <source>
        <dbReference type="ARBA" id="ARBA00023125"/>
    </source>
</evidence>
<dbReference type="InterPro" id="IPR036388">
    <property type="entry name" value="WH-like_DNA-bd_sf"/>
</dbReference>
<protein>
    <recommendedName>
        <fullName evidence="11">Heme response regulator HssR</fullName>
    </recommendedName>
    <alternativeName>
        <fullName evidence="2">Stage 0 sporulation protein A homolog</fullName>
    </alternativeName>
</protein>
<evidence type="ECO:0000313" key="16">
    <source>
        <dbReference type="EMBL" id="HIR39095.1"/>
    </source>
</evidence>
<comment type="function">
    <text evidence="9">May play the central regulatory role in sporulation. It may be an element of the effector pathway responsible for the activation of sporulation genes in response to nutritional stress. Spo0A may act in concert with spo0H (a sigma factor) to control the expression of some genes that are critical to the sporulation process.</text>
</comment>
<reference evidence="16" key="2">
    <citation type="journal article" date="2021" name="PeerJ">
        <title>Extensive microbial diversity within the chicken gut microbiome revealed by metagenomics and culture.</title>
        <authorList>
            <person name="Gilroy R."/>
            <person name="Ravi A."/>
            <person name="Getino M."/>
            <person name="Pursley I."/>
            <person name="Horton D.L."/>
            <person name="Alikhan N.F."/>
            <person name="Baker D."/>
            <person name="Gharbi K."/>
            <person name="Hall N."/>
            <person name="Watson M."/>
            <person name="Adriaenssens E.M."/>
            <person name="Foster-Nyarko E."/>
            <person name="Jarju S."/>
            <person name="Secka A."/>
            <person name="Antonio M."/>
            <person name="Oren A."/>
            <person name="Chaudhuri R.R."/>
            <person name="La Ragione R."/>
            <person name="Hildebrand F."/>
            <person name="Pallen M.J."/>
        </authorList>
    </citation>
    <scope>NUCLEOTIDE SEQUENCE</scope>
    <source>
        <strain evidence="16">ChiW25-3613</strain>
    </source>
</reference>
<evidence type="ECO:0000256" key="1">
    <source>
        <dbReference type="ARBA" id="ARBA00004496"/>
    </source>
</evidence>
<comment type="function">
    <text evidence="10">Member of the two-component regulatory system HssS/HssR involved in intracellular heme homeostasis and tempering of staphylococcal virulence. Phosphorylated HssR binds to a direct repeat sequence within hrtAB promoter and activates the expression of hrtAB, an efflux pump, in response to extracellular heme, hemin, hemoglobin or blood.</text>
</comment>
<proteinExistence type="predicted"/>
<keyword evidence="8" id="KW-0804">Transcription</keyword>
<evidence type="ECO:0000313" key="17">
    <source>
        <dbReference type="Proteomes" id="UP000824179"/>
    </source>
</evidence>
<feature type="domain" description="Response regulatory" evidence="14">
    <location>
        <begin position="3"/>
        <end position="116"/>
    </location>
</feature>
<evidence type="ECO:0000256" key="13">
    <source>
        <dbReference type="PROSITE-ProRule" id="PRU01091"/>
    </source>
</evidence>
<dbReference type="PROSITE" id="PS50110">
    <property type="entry name" value="RESPONSE_REGULATORY"/>
    <property type="match status" value="1"/>
</dbReference>
<keyword evidence="3" id="KW-0963">Cytoplasm</keyword>
<dbReference type="GO" id="GO:0000976">
    <property type="term" value="F:transcription cis-regulatory region binding"/>
    <property type="evidence" value="ECO:0007669"/>
    <property type="project" value="TreeGrafter"/>
</dbReference>
<organism evidence="16 17">
    <name type="scientific">Candidatus Coproplasma stercoripullorum</name>
    <dbReference type="NCBI Taxonomy" id="2840751"/>
    <lineage>
        <taxon>Bacteria</taxon>
        <taxon>Bacillati</taxon>
        <taxon>Bacillota</taxon>
        <taxon>Clostridia</taxon>
        <taxon>Eubacteriales</taxon>
        <taxon>Candidatus Coproplasma</taxon>
    </lineage>
</organism>
<name>A0A9D1AF54_9FIRM</name>
<dbReference type="InterPro" id="IPR039420">
    <property type="entry name" value="WalR-like"/>
</dbReference>
<evidence type="ECO:0000256" key="8">
    <source>
        <dbReference type="ARBA" id="ARBA00023163"/>
    </source>
</evidence>
<comment type="caution">
    <text evidence="16">The sequence shown here is derived from an EMBL/GenBank/DDBJ whole genome shotgun (WGS) entry which is preliminary data.</text>
</comment>
<evidence type="ECO:0000256" key="7">
    <source>
        <dbReference type="ARBA" id="ARBA00023159"/>
    </source>
</evidence>
<dbReference type="Pfam" id="PF00486">
    <property type="entry name" value="Trans_reg_C"/>
    <property type="match status" value="1"/>
</dbReference>
<evidence type="ECO:0000256" key="10">
    <source>
        <dbReference type="ARBA" id="ARBA00037471"/>
    </source>
</evidence>
<dbReference type="GO" id="GO:0006355">
    <property type="term" value="P:regulation of DNA-templated transcription"/>
    <property type="evidence" value="ECO:0007669"/>
    <property type="project" value="InterPro"/>
</dbReference>
<dbReference type="PANTHER" id="PTHR48111:SF49">
    <property type="entry name" value="HEME RESPONSE REGULATOR HSSR"/>
    <property type="match status" value="1"/>
</dbReference>
<evidence type="ECO:0000256" key="2">
    <source>
        <dbReference type="ARBA" id="ARBA00018672"/>
    </source>
</evidence>
<dbReference type="InterPro" id="IPR001789">
    <property type="entry name" value="Sig_transdc_resp-reg_receiver"/>
</dbReference>
<evidence type="ECO:0000256" key="3">
    <source>
        <dbReference type="ARBA" id="ARBA00022490"/>
    </source>
</evidence>
<evidence type="ECO:0000256" key="11">
    <source>
        <dbReference type="ARBA" id="ARBA00039976"/>
    </source>
</evidence>
<dbReference type="Pfam" id="PF00072">
    <property type="entry name" value="Response_reg"/>
    <property type="match status" value="1"/>
</dbReference>
<dbReference type="GO" id="GO:0000156">
    <property type="term" value="F:phosphorelay response regulator activity"/>
    <property type="evidence" value="ECO:0007669"/>
    <property type="project" value="TreeGrafter"/>
</dbReference>
<evidence type="ECO:0000256" key="4">
    <source>
        <dbReference type="ARBA" id="ARBA00023015"/>
    </source>
</evidence>
<keyword evidence="5" id="KW-0843">Virulence</keyword>
<sequence>MANILVVEDDANMRILLNAQLKNRYNVILAEDGNEALELYEGGNINLIITDIMMPAMDGYTLVEILRGRGETVPVIMLTAKDGISDKCRGFSVGTDDYMTKPINFEELTWRIDALLRRSKIANEGRIVMGDVVVDKETYSVTRGDEVVELPSKEFQLLFLLLSYPNKILTKENILDTVWGYSSESDENTVRTHINRLRNKFENYPEFEIVTMRGIGYKAVIKK</sequence>
<feature type="modified residue" description="4-aspartylphosphate" evidence="12">
    <location>
        <position position="51"/>
    </location>
</feature>
<keyword evidence="4" id="KW-0805">Transcription regulation</keyword>
<keyword evidence="7" id="KW-0010">Activator</keyword>
<comment type="subcellular location">
    <subcellularLocation>
        <location evidence="1">Cytoplasm</location>
    </subcellularLocation>
</comment>
<dbReference type="Proteomes" id="UP000824179">
    <property type="component" value="Unassembled WGS sequence"/>
</dbReference>
<evidence type="ECO:0000259" key="14">
    <source>
        <dbReference type="PROSITE" id="PS50110"/>
    </source>
</evidence>
<dbReference type="SMART" id="SM00862">
    <property type="entry name" value="Trans_reg_C"/>
    <property type="match status" value="1"/>
</dbReference>
<keyword evidence="12" id="KW-0597">Phosphoprotein</keyword>
<evidence type="ECO:0000259" key="15">
    <source>
        <dbReference type="PROSITE" id="PS51755"/>
    </source>
</evidence>
<dbReference type="PANTHER" id="PTHR48111">
    <property type="entry name" value="REGULATOR OF RPOS"/>
    <property type="match status" value="1"/>
</dbReference>
<dbReference type="PROSITE" id="PS51755">
    <property type="entry name" value="OMPR_PHOB"/>
    <property type="match status" value="1"/>
</dbReference>
<evidence type="ECO:0000256" key="12">
    <source>
        <dbReference type="PROSITE-ProRule" id="PRU00169"/>
    </source>
</evidence>
<dbReference type="Gene3D" id="1.10.10.10">
    <property type="entry name" value="Winged helix-like DNA-binding domain superfamily/Winged helix DNA-binding domain"/>
    <property type="match status" value="1"/>
</dbReference>
<dbReference type="InterPro" id="IPR001867">
    <property type="entry name" value="OmpR/PhoB-type_DNA-bd"/>
</dbReference>
<dbReference type="AlphaFoldDB" id="A0A9D1AF54"/>
<dbReference type="CDD" id="cd00383">
    <property type="entry name" value="trans_reg_C"/>
    <property type="match status" value="1"/>
</dbReference>
<dbReference type="SUPFAM" id="SSF52172">
    <property type="entry name" value="CheY-like"/>
    <property type="match status" value="1"/>
</dbReference>
<dbReference type="GO" id="GO:0032993">
    <property type="term" value="C:protein-DNA complex"/>
    <property type="evidence" value="ECO:0007669"/>
    <property type="project" value="TreeGrafter"/>
</dbReference>
<accession>A0A9D1AF54</accession>
<evidence type="ECO:0000256" key="5">
    <source>
        <dbReference type="ARBA" id="ARBA00023026"/>
    </source>
</evidence>
<dbReference type="EMBL" id="DVHB01000036">
    <property type="protein sequence ID" value="HIR39095.1"/>
    <property type="molecule type" value="Genomic_DNA"/>
</dbReference>
<dbReference type="Gene3D" id="3.40.50.2300">
    <property type="match status" value="1"/>
</dbReference>
<reference evidence="16" key="1">
    <citation type="submission" date="2020-10" db="EMBL/GenBank/DDBJ databases">
        <authorList>
            <person name="Gilroy R."/>
        </authorList>
    </citation>
    <scope>NUCLEOTIDE SEQUENCE</scope>
    <source>
        <strain evidence="16">ChiW25-3613</strain>
    </source>
</reference>